<dbReference type="PANTHER" id="PTHR33184">
    <property type="entry name" value="PROTEIN TAPETUM DETERMINANT 1-LIKE-RELATED"/>
    <property type="match status" value="1"/>
</dbReference>
<dbReference type="AlphaFoldDB" id="A0A4D6L8Z1"/>
<organism evidence="3 4">
    <name type="scientific">Vigna unguiculata</name>
    <name type="common">Cowpea</name>
    <dbReference type="NCBI Taxonomy" id="3917"/>
    <lineage>
        <taxon>Eukaryota</taxon>
        <taxon>Viridiplantae</taxon>
        <taxon>Streptophyta</taxon>
        <taxon>Embryophyta</taxon>
        <taxon>Tracheophyta</taxon>
        <taxon>Spermatophyta</taxon>
        <taxon>Magnoliopsida</taxon>
        <taxon>eudicotyledons</taxon>
        <taxon>Gunneridae</taxon>
        <taxon>Pentapetalae</taxon>
        <taxon>rosids</taxon>
        <taxon>fabids</taxon>
        <taxon>Fabales</taxon>
        <taxon>Fabaceae</taxon>
        <taxon>Papilionoideae</taxon>
        <taxon>50 kb inversion clade</taxon>
        <taxon>NPAAA clade</taxon>
        <taxon>indigoferoid/millettioid clade</taxon>
        <taxon>Phaseoleae</taxon>
        <taxon>Vigna</taxon>
    </lineage>
</organism>
<feature type="signal peptide" evidence="2">
    <location>
        <begin position="1"/>
        <end position="19"/>
    </location>
</feature>
<evidence type="ECO:0000256" key="2">
    <source>
        <dbReference type="SAM" id="SignalP"/>
    </source>
</evidence>
<evidence type="ECO:0000313" key="3">
    <source>
        <dbReference type="EMBL" id="QCD84989.1"/>
    </source>
</evidence>
<proteinExistence type="predicted"/>
<gene>
    <name evidence="3" type="ORF">DEO72_LG2g5347</name>
</gene>
<name>A0A4D6L8Z1_VIGUN</name>
<dbReference type="PANTHER" id="PTHR33184:SF76">
    <property type="entry name" value="TAPETUM DETERMINANT PROTEIN"/>
    <property type="match status" value="1"/>
</dbReference>
<accession>A0A4D6L8Z1</accession>
<dbReference type="GO" id="GO:0001709">
    <property type="term" value="P:cell fate determination"/>
    <property type="evidence" value="ECO:0007669"/>
    <property type="project" value="TreeGrafter"/>
</dbReference>
<evidence type="ECO:0000313" key="4">
    <source>
        <dbReference type="Proteomes" id="UP000501690"/>
    </source>
</evidence>
<sequence length="135" mass="14536">MAVLRSTATSSLFILGVFAAFVAGCAMGAVMNEKCSKSSMEVSQSPTVPLPSGIPQYTVEMANTCSRSNCSVSHIHLKCGMFTSATLINPKIFKRLRYNDCLVNDGNPLSSGVILSFKYASSFPYPLSVSYLRCD</sequence>
<evidence type="ECO:0000256" key="1">
    <source>
        <dbReference type="ARBA" id="ARBA00022729"/>
    </source>
</evidence>
<dbReference type="InterPro" id="IPR040361">
    <property type="entry name" value="TPD1"/>
</dbReference>
<dbReference type="PROSITE" id="PS51257">
    <property type="entry name" value="PROKAR_LIPOPROTEIN"/>
    <property type="match status" value="1"/>
</dbReference>
<dbReference type="EMBL" id="CP039346">
    <property type="protein sequence ID" value="QCD84989.1"/>
    <property type="molecule type" value="Genomic_DNA"/>
</dbReference>
<protein>
    <submittedName>
        <fullName evidence="3">Uncharacterized protein</fullName>
    </submittedName>
</protein>
<reference evidence="3 4" key="1">
    <citation type="submission" date="2019-04" db="EMBL/GenBank/DDBJ databases">
        <title>An improved genome assembly and genetic linkage map for asparagus bean, Vigna unguiculata ssp. sesquipedialis.</title>
        <authorList>
            <person name="Xia Q."/>
            <person name="Zhang R."/>
            <person name="Dong Y."/>
        </authorList>
    </citation>
    <scope>NUCLEOTIDE SEQUENCE [LARGE SCALE GENOMIC DNA]</scope>
    <source>
        <tissue evidence="3">Leaf</tissue>
    </source>
</reference>
<dbReference type="Pfam" id="PF24068">
    <property type="entry name" value="TPD1_C"/>
    <property type="match status" value="1"/>
</dbReference>
<keyword evidence="4" id="KW-1185">Reference proteome</keyword>
<feature type="chain" id="PRO_5020035723" evidence="2">
    <location>
        <begin position="20"/>
        <end position="135"/>
    </location>
</feature>
<dbReference type="Proteomes" id="UP000501690">
    <property type="component" value="Linkage Group LG2"/>
</dbReference>
<keyword evidence="1 2" id="KW-0732">Signal</keyword>